<organism evidence="3 4">
    <name type="scientific">Ketogulonicigenium vulgare (strain WSH-001)</name>
    <dbReference type="NCBI Taxonomy" id="759362"/>
    <lineage>
        <taxon>Bacteria</taxon>
        <taxon>Pseudomonadati</taxon>
        <taxon>Pseudomonadota</taxon>
        <taxon>Alphaproteobacteria</taxon>
        <taxon>Rhodobacterales</taxon>
        <taxon>Roseobacteraceae</taxon>
        <taxon>Ketogulonicigenium</taxon>
    </lineage>
</organism>
<sequence length="281" mass="30679">MHVTPQQERDLIAIMQDAARAEILPRFRNLHADEISTKSHPGDLVTAADILSERRMTAAIPAVMPGAVVLGEEAISVDPILRDQIGLAATSVILDPVDGTWNFTKGVALFGMILAVAHREVPDFGVLFDPVAQDWVVAHAGQPTRFVTADGFSQSVHTSDERDPAKMTGFVPFEIMHRHHRQTVTAAMDGFASATALRCSCHEYRMIARGQAEFLISHHKPNPWDHAAGVVAVKGAGGVARFIDGEDYNVARPHGYLVSAASEEIWQMVADRFRFLQADAV</sequence>
<feature type="binding site" evidence="2">
    <location>
        <position position="95"/>
    </location>
    <ligand>
        <name>Mg(2+)</name>
        <dbReference type="ChEBI" id="CHEBI:18420"/>
        <label>1</label>
        <note>catalytic</note>
    </ligand>
</feature>
<reference evidence="3 4" key="1">
    <citation type="journal article" date="2011" name="J. Bacteriol.">
        <title>Complete genome sequence of the industrial strain Ketogulonicigenium vulgare WSH-001.</title>
        <authorList>
            <person name="Liu L."/>
            <person name="Li Y."/>
            <person name="Zhang J."/>
            <person name="Zhou Z."/>
            <person name="Liu J."/>
            <person name="Li X."/>
            <person name="Zhou J."/>
            <person name="Du G."/>
            <person name="Wang L."/>
            <person name="Chen J."/>
        </authorList>
    </citation>
    <scope>NUCLEOTIDE SEQUENCE [LARGE SCALE GENOMIC DNA]</scope>
    <source>
        <strain evidence="3 4">WSH-001</strain>
    </source>
</reference>
<keyword evidence="4" id="KW-1185">Reference proteome</keyword>
<comment type="cofactor">
    <cofactor evidence="2">
        <name>Mg(2+)</name>
        <dbReference type="ChEBI" id="CHEBI:18420"/>
    </cofactor>
</comment>
<keyword evidence="2" id="KW-0479">Metal-binding</keyword>
<dbReference type="GO" id="GO:0006020">
    <property type="term" value="P:inositol metabolic process"/>
    <property type="evidence" value="ECO:0007669"/>
    <property type="project" value="TreeGrafter"/>
</dbReference>
<gene>
    <name evidence="3" type="ordered locus">KVU_1761</name>
</gene>
<comment type="similarity">
    <text evidence="1">Belongs to the inositol monophosphatase superfamily.</text>
</comment>
<dbReference type="Proteomes" id="UP000000692">
    <property type="component" value="Chromosome"/>
</dbReference>
<dbReference type="Gene3D" id="3.40.190.80">
    <property type="match status" value="1"/>
</dbReference>
<proteinExistence type="inferred from homology"/>
<evidence type="ECO:0000313" key="3">
    <source>
        <dbReference type="EMBL" id="AEM41601.1"/>
    </source>
</evidence>
<keyword evidence="3" id="KW-0378">Hydrolase</keyword>
<dbReference type="HOGENOM" id="CLU_044118_6_0_5"/>
<dbReference type="EC" id="3.1.3.25" evidence="3"/>
<dbReference type="KEGG" id="kvl:KVU_1761"/>
<dbReference type="AlphaFoldDB" id="F9Y3I1"/>
<evidence type="ECO:0000256" key="1">
    <source>
        <dbReference type="ARBA" id="ARBA00009759"/>
    </source>
</evidence>
<accession>F9Y3I1</accession>
<evidence type="ECO:0000256" key="2">
    <source>
        <dbReference type="PIRSR" id="PIRSR600760-2"/>
    </source>
</evidence>
<dbReference type="GO" id="GO:0008934">
    <property type="term" value="F:inositol monophosphate 1-phosphatase activity"/>
    <property type="evidence" value="ECO:0007669"/>
    <property type="project" value="TreeGrafter"/>
</dbReference>
<dbReference type="Gene3D" id="3.30.540.10">
    <property type="entry name" value="Fructose-1,6-Bisphosphatase, subunit A, domain 1"/>
    <property type="match status" value="1"/>
</dbReference>
<dbReference type="PANTHER" id="PTHR20854:SF4">
    <property type="entry name" value="INOSITOL-1-MONOPHOSPHATASE-RELATED"/>
    <property type="match status" value="1"/>
</dbReference>
<dbReference type="Pfam" id="PF00459">
    <property type="entry name" value="Inositol_P"/>
    <property type="match status" value="1"/>
</dbReference>
<dbReference type="eggNOG" id="COG0483">
    <property type="taxonomic scope" value="Bacteria"/>
</dbReference>
<dbReference type="GO" id="GO:0046872">
    <property type="term" value="F:metal ion binding"/>
    <property type="evidence" value="ECO:0007669"/>
    <property type="project" value="UniProtKB-KW"/>
</dbReference>
<protein>
    <submittedName>
        <fullName evidence="3">Putative inositol monophosphatase protein</fullName>
        <ecNumber evidence="3">3.1.3.25</ecNumber>
    </submittedName>
</protein>
<dbReference type="GO" id="GO:0007165">
    <property type="term" value="P:signal transduction"/>
    <property type="evidence" value="ECO:0007669"/>
    <property type="project" value="TreeGrafter"/>
</dbReference>
<name>F9Y3I1_KETVW</name>
<dbReference type="OrthoDB" id="9785695at2"/>
<keyword evidence="2" id="KW-0460">Magnesium</keyword>
<feature type="binding site" evidence="2">
    <location>
        <position position="225"/>
    </location>
    <ligand>
        <name>Mg(2+)</name>
        <dbReference type="ChEBI" id="CHEBI:18420"/>
        <label>1</label>
        <note>catalytic</note>
    </ligand>
</feature>
<dbReference type="InterPro" id="IPR000760">
    <property type="entry name" value="Inositol_monophosphatase-like"/>
</dbReference>
<dbReference type="PRINTS" id="PR00377">
    <property type="entry name" value="IMPHPHTASES"/>
</dbReference>
<evidence type="ECO:0000313" key="4">
    <source>
        <dbReference type="Proteomes" id="UP000000692"/>
    </source>
</evidence>
<dbReference type="PANTHER" id="PTHR20854">
    <property type="entry name" value="INOSITOL MONOPHOSPHATASE"/>
    <property type="match status" value="1"/>
</dbReference>
<feature type="binding site" evidence="2">
    <location>
        <position position="98"/>
    </location>
    <ligand>
        <name>Mg(2+)</name>
        <dbReference type="ChEBI" id="CHEBI:18420"/>
        <label>1</label>
        <note>catalytic</note>
    </ligand>
</feature>
<dbReference type="SUPFAM" id="SSF56655">
    <property type="entry name" value="Carbohydrate phosphatase"/>
    <property type="match status" value="1"/>
</dbReference>
<feature type="binding site" evidence="2">
    <location>
        <position position="72"/>
    </location>
    <ligand>
        <name>Mg(2+)</name>
        <dbReference type="ChEBI" id="CHEBI:18420"/>
        <label>1</label>
        <note>catalytic</note>
    </ligand>
</feature>
<dbReference type="EMBL" id="CP002018">
    <property type="protein sequence ID" value="AEM41601.1"/>
    <property type="molecule type" value="Genomic_DNA"/>
</dbReference>